<dbReference type="CDD" id="cd11301">
    <property type="entry name" value="Fut1_Fut2_like"/>
    <property type="match status" value="1"/>
</dbReference>
<protein>
    <recommendedName>
        <fullName evidence="5">Alpha-1,2-fucosyltransferase</fullName>
    </recommendedName>
</protein>
<keyword evidence="4" id="KW-1185">Reference proteome</keyword>
<reference evidence="3 4" key="1">
    <citation type="submission" date="2018-03" db="EMBL/GenBank/DDBJ databases">
        <title>Whole genome sequencing of Histamine producing bacteria.</title>
        <authorList>
            <person name="Butler K."/>
        </authorList>
    </citation>
    <scope>NUCLEOTIDE SEQUENCE [LARGE SCALE GENOMIC DNA]</scope>
    <source>
        <strain evidence="3 4">ATCC 19614</strain>
    </source>
</reference>
<evidence type="ECO:0008006" key="5">
    <source>
        <dbReference type="Google" id="ProtNLM"/>
    </source>
</evidence>
<dbReference type="AlphaFoldDB" id="A0A2T3L7W4"/>
<evidence type="ECO:0000256" key="2">
    <source>
        <dbReference type="ARBA" id="ARBA00022679"/>
    </source>
</evidence>
<dbReference type="GO" id="GO:0008107">
    <property type="term" value="F:galactoside 2-alpha-L-fucosyltransferase activity"/>
    <property type="evidence" value="ECO:0007669"/>
    <property type="project" value="InterPro"/>
</dbReference>
<comment type="caution">
    <text evidence="3">The sequence shown here is derived from an EMBL/GenBank/DDBJ whole genome shotgun (WGS) entry which is preliminary data.</text>
</comment>
<organism evidence="3 4">
    <name type="scientific">Photobacterium indicum</name>
    <dbReference type="NCBI Taxonomy" id="81447"/>
    <lineage>
        <taxon>Bacteria</taxon>
        <taxon>Pseudomonadati</taxon>
        <taxon>Pseudomonadota</taxon>
        <taxon>Gammaproteobacteria</taxon>
        <taxon>Vibrionales</taxon>
        <taxon>Vibrionaceae</taxon>
        <taxon>Photobacterium</taxon>
    </lineage>
</organism>
<dbReference type="RefSeq" id="WP_107253988.1">
    <property type="nucleotide sequence ID" value="NZ_PYOC01000004.1"/>
</dbReference>
<dbReference type="Proteomes" id="UP000241803">
    <property type="component" value="Unassembled WGS sequence"/>
</dbReference>
<evidence type="ECO:0000256" key="1">
    <source>
        <dbReference type="ARBA" id="ARBA00022676"/>
    </source>
</evidence>
<name>A0A2T3L7W4_9GAMM</name>
<dbReference type="InterPro" id="IPR002516">
    <property type="entry name" value="Glyco_trans_11"/>
</dbReference>
<keyword evidence="1" id="KW-0328">Glycosyltransferase</keyword>
<evidence type="ECO:0000313" key="3">
    <source>
        <dbReference type="EMBL" id="PSV46784.1"/>
    </source>
</evidence>
<dbReference type="GO" id="GO:0005975">
    <property type="term" value="P:carbohydrate metabolic process"/>
    <property type="evidence" value="ECO:0007669"/>
    <property type="project" value="InterPro"/>
</dbReference>
<evidence type="ECO:0000313" key="4">
    <source>
        <dbReference type="Proteomes" id="UP000241803"/>
    </source>
</evidence>
<dbReference type="PANTHER" id="PTHR11927">
    <property type="entry name" value="GALACTOSIDE 2-L-FUCOSYLTRANSFERASE"/>
    <property type="match status" value="1"/>
</dbReference>
<proteinExistence type="predicted"/>
<keyword evidence="2" id="KW-0808">Transferase</keyword>
<dbReference type="PANTHER" id="PTHR11927:SF9">
    <property type="entry name" value="L-FUCOSYLTRANSFERASE"/>
    <property type="match status" value="1"/>
</dbReference>
<dbReference type="Pfam" id="PF01531">
    <property type="entry name" value="Glyco_transf_11"/>
    <property type="match status" value="1"/>
</dbReference>
<accession>A0A2T3L7W4</accession>
<sequence length="302" mass="35311">MIYVKLIGGLGNQLFQIAYAYDLSKKTGKKIIIDSSQYSSYKVRELELDKLEISKIVSFDKTGQLSKFNRHAKFYRIYQKIVKTVFRSSNFGKSYFYQALKIGCLFNFDPHYYKAPSDIKSKSELFLYGYFQSEKYFIDSKAEIKSILKVTNKPNLKEQYYLDLINANKNIAISLRLGGDYFSCPILNVCDNTYYIKALRMLVSEINVRNVFVFSDDIDKARTLLSKEDNINFVYIENMDAVQSLRLMYSCDNFVIPNSSFSWWGAFLSDNPNKIILSPSRWYNYHCDVNDIFTSEMRLLDE</sequence>
<dbReference type="EMBL" id="PYOC01000004">
    <property type="protein sequence ID" value="PSV46784.1"/>
    <property type="molecule type" value="Genomic_DNA"/>
</dbReference>
<gene>
    <name evidence="3" type="ORF">C9J47_13410</name>
</gene>
<dbReference type="GO" id="GO:0016020">
    <property type="term" value="C:membrane"/>
    <property type="evidence" value="ECO:0007669"/>
    <property type="project" value="InterPro"/>
</dbReference>